<feature type="region of interest" description="Disordered" evidence="1">
    <location>
        <begin position="48"/>
        <end position="109"/>
    </location>
</feature>
<dbReference type="EMBL" id="QDEB01126723">
    <property type="protein sequence ID" value="RZB39625.1"/>
    <property type="molecule type" value="Genomic_DNA"/>
</dbReference>
<organism evidence="2 3">
    <name type="scientific">Asbolus verrucosus</name>
    <name type="common">Desert ironclad beetle</name>
    <dbReference type="NCBI Taxonomy" id="1661398"/>
    <lineage>
        <taxon>Eukaryota</taxon>
        <taxon>Metazoa</taxon>
        <taxon>Ecdysozoa</taxon>
        <taxon>Arthropoda</taxon>
        <taxon>Hexapoda</taxon>
        <taxon>Insecta</taxon>
        <taxon>Pterygota</taxon>
        <taxon>Neoptera</taxon>
        <taxon>Endopterygota</taxon>
        <taxon>Coleoptera</taxon>
        <taxon>Polyphaga</taxon>
        <taxon>Cucujiformia</taxon>
        <taxon>Tenebrionidae</taxon>
        <taxon>Pimeliinae</taxon>
        <taxon>Asbolus</taxon>
    </lineage>
</organism>
<accession>A0A482V8Q2</accession>
<dbReference type="OrthoDB" id="6751659at2759"/>
<gene>
    <name evidence="2" type="ORF">BDFB_009464</name>
</gene>
<evidence type="ECO:0000256" key="1">
    <source>
        <dbReference type="SAM" id="MobiDB-lite"/>
    </source>
</evidence>
<reference evidence="2 3" key="1">
    <citation type="submission" date="2017-03" db="EMBL/GenBank/DDBJ databases">
        <title>Genome of the blue death feigning beetle - Asbolus verrucosus.</title>
        <authorList>
            <person name="Rider S.D."/>
        </authorList>
    </citation>
    <scope>NUCLEOTIDE SEQUENCE [LARGE SCALE GENOMIC DNA]</scope>
    <source>
        <strain evidence="2">Butters</strain>
        <tissue evidence="2">Head and leg muscle</tissue>
    </source>
</reference>
<name>A0A482V8Q2_ASBVE</name>
<proteinExistence type="predicted"/>
<feature type="non-terminal residue" evidence="2">
    <location>
        <position position="1"/>
    </location>
</feature>
<keyword evidence="3" id="KW-1185">Reference proteome</keyword>
<evidence type="ECO:0000313" key="2">
    <source>
        <dbReference type="EMBL" id="RZB39625.1"/>
    </source>
</evidence>
<dbReference type="AlphaFoldDB" id="A0A482V8Q2"/>
<feature type="compositionally biased region" description="Polar residues" evidence="1">
    <location>
        <begin position="48"/>
        <end position="72"/>
    </location>
</feature>
<sequence length="225" mass="25543">QDCSPLLRPSSPNKPFEKNGQLSVQNRNNAVKGQLHFKNSLYNRLGNRNFQHRNNNLPDNAPVNSSPSGQRNFNRKRISDTSTGPLLPKRKWSNNKSFYANSNNQQNHNLAQSRLNRIRTTNMHGSDDQIETNSNSYGASENNTQYLNDSQELDPTDITVEVVNNSASAPQEDESLTRFKMILDPKAQTAIRLLQQKRKDKQVIFPFPVTPNVTGVSLHERFSLL</sequence>
<comment type="caution">
    <text evidence="2">The sequence shown here is derived from an EMBL/GenBank/DDBJ whole genome shotgun (WGS) entry which is preliminary data.</text>
</comment>
<feature type="compositionally biased region" description="Polar residues" evidence="1">
    <location>
        <begin position="94"/>
        <end position="109"/>
    </location>
</feature>
<protein>
    <submittedName>
        <fullName evidence="2">Uncharacterized protein</fullName>
    </submittedName>
</protein>
<feature type="region of interest" description="Disordered" evidence="1">
    <location>
        <begin position="1"/>
        <end position="20"/>
    </location>
</feature>
<evidence type="ECO:0000313" key="3">
    <source>
        <dbReference type="Proteomes" id="UP000292052"/>
    </source>
</evidence>
<dbReference type="Proteomes" id="UP000292052">
    <property type="component" value="Unassembled WGS sequence"/>
</dbReference>